<evidence type="ECO:0008006" key="3">
    <source>
        <dbReference type="Google" id="ProtNLM"/>
    </source>
</evidence>
<organism evidence="1 2">
    <name type="scientific">Candidatus Woesebacteria bacterium RIFCSPHIGHO2_12_FULL_41_24</name>
    <dbReference type="NCBI Taxonomy" id="1802510"/>
    <lineage>
        <taxon>Bacteria</taxon>
        <taxon>Candidatus Woeseibacteriota</taxon>
    </lineage>
</organism>
<reference evidence="1 2" key="1">
    <citation type="journal article" date="2016" name="Nat. Commun.">
        <title>Thousands of microbial genomes shed light on interconnected biogeochemical processes in an aquifer system.</title>
        <authorList>
            <person name="Anantharaman K."/>
            <person name="Brown C.T."/>
            <person name="Hug L.A."/>
            <person name="Sharon I."/>
            <person name="Castelle C.J."/>
            <person name="Probst A.J."/>
            <person name="Thomas B.C."/>
            <person name="Singh A."/>
            <person name="Wilkins M.J."/>
            <person name="Karaoz U."/>
            <person name="Brodie E.L."/>
            <person name="Williams K.H."/>
            <person name="Hubbard S.S."/>
            <person name="Banfield J.F."/>
        </authorList>
    </citation>
    <scope>NUCLEOTIDE SEQUENCE [LARGE SCALE GENOMIC DNA]</scope>
</reference>
<dbReference type="NCBIfam" id="TIGR00278">
    <property type="entry name" value="membrane protein insertion efficiency factor YidD"/>
    <property type="match status" value="1"/>
</dbReference>
<dbReference type="EMBL" id="MGGW01000005">
    <property type="protein sequence ID" value="OGM55116.1"/>
    <property type="molecule type" value="Genomic_DNA"/>
</dbReference>
<dbReference type="AlphaFoldDB" id="A0A1F8ATQ5"/>
<dbReference type="Proteomes" id="UP000178603">
    <property type="component" value="Unassembled WGS sequence"/>
</dbReference>
<accession>A0A1F8ATQ5</accession>
<gene>
    <name evidence="1" type="ORF">A3E44_04315</name>
</gene>
<evidence type="ECO:0000313" key="2">
    <source>
        <dbReference type="Proteomes" id="UP000178603"/>
    </source>
</evidence>
<name>A0A1F8ATQ5_9BACT</name>
<proteinExistence type="predicted"/>
<comment type="caution">
    <text evidence="1">The sequence shown here is derived from an EMBL/GenBank/DDBJ whole genome shotgun (WGS) entry which is preliminary data.</text>
</comment>
<sequence length="69" mass="7979">MKTKMFIFYKKYLSRFLKASFGSGCRFEPSCSEYCHQALRKYGVFRGGFMSLGRLIKCNPFGGFGWDPV</sequence>
<dbReference type="PANTHER" id="PTHR33383:SF1">
    <property type="entry name" value="MEMBRANE PROTEIN INSERTION EFFICIENCY FACTOR-RELATED"/>
    <property type="match status" value="1"/>
</dbReference>
<evidence type="ECO:0000313" key="1">
    <source>
        <dbReference type="EMBL" id="OGM55116.1"/>
    </source>
</evidence>
<dbReference type="SMART" id="SM01234">
    <property type="entry name" value="Haemolytic"/>
    <property type="match status" value="1"/>
</dbReference>
<dbReference type="Pfam" id="PF01809">
    <property type="entry name" value="YidD"/>
    <property type="match status" value="1"/>
</dbReference>
<dbReference type="PANTHER" id="PTHR33383">
    <property type="entry name" value="MEMBRANE PROTEIN INSERTION EFFICIENCY FACTOR-RELATED"/>
    <property type="match status" value="1"/>
</dbReference>
<protein>
    <recommendedName>
        <fullName evidence="3">Membrane protein insertion efficiency factor</fullName>
    </recommendedName>
</protein>
<dbReference type="InterPro" id="IPR002696">
    <property type="entry name" value="Membr_insert_effic_factor_YidD"/>
</dbReference>